<evidence type="ECO:0000259" key="2">
    <source>
        <dbReference type="PROSITE" id="PS51208"/>
    </source>
</evidence>
<dbReference type="PROSITE" id="PS51208">
    <property type="entry name" value="AUTOTRANSPORTER"/>
    <property type="match status" value="1"/>
</dbReference>
<dbReference type="SUPFAM" id="SSF103515">
    <property type="entry name" value="Autotransporter"/>
    <property type="match status" value="1"/>
</dbReference>
<dbReference type="InterPro" id="IPR005546">
    <property type="entry name" value="Autotransporte_beta"/>
</dbReference>
<dbReference type="SMART" id="SM00869">
    <property type="entry name" value="Autotransporter"/>
    <property type="match status" value="1"/>
</dbReference>
<dbReference type="EMBL" id="RCNT01000002">
    <property type="protein sequence ID" value="RMA43250.1"/>
    <property type="molecule type" value="Genomic_DNA"/>
</dbReference>
<protein>
    <submittedName>
        <fullName evidence="3">Autotransporter outer membrane beta-barrel domain-containing protein</fullName>
    </submittedName>
</protein>
<feature type="chain" id="PRO_5018153356" evidence="1">
    <location>
        <begin position="25"/>
        <end position="2388"/>
    </location>
</feature>
<keyword evidence="4" id="KW-1185">Reference proteome</keyword>
<dbReference type="PROSITE" id="PS51257">
    <property type="entry name" value="PROKAR_LIPOPROTEIN"/>
    <property type="match status" value="1"/>
</dbReference>
<dbReference type="Gene3D" id="2.40.128.130">
    <property type="entry name" value="Autotransporter beta-domain"/>
    <property type="match status" value="1"/>
</dbReference>
<evidence type="ECO:0000256" key="1">
    <source>
        <dbReference type="SAM" id="SignalP"/>
    </source>
</evidence>
<evidence type="ECO:0000313" key="4">
    <source>
        <dbReference type="Proteomes" id="UP000281343"/>
    </source>
</evidence>
<dbReference type="InterPro" id="IPR036709">
    <property type="entry name" value="Autotransporte_beta_dom_sf"/>
</dbReference>
<gene>
    <name evidence="3" type="ORF">D9R08_06445</name>
</gene>
<reference evidence="3 4" key="1">
    <citation type="submission" date="2018-10" db="EMBL/GenBank/DDBJ databases">
        <authorList>
            <person name="Jung H.S."/>
            <person name="Jeon C.O."/>
        </authorList>
    </citation>
    <scope>NUCLEOTIDE SEQUENCE [LARGE SCALE GENOMIC DNA]</scope>
    <source>
        <strain evidence="3 4">MA-7-27</strain>
    </source>
</reference>
<name>A0A3L9YKC0_9RHOB</name>
<organism evidence="3 4">
    <name type="scientific">Rhodophyticola porphyridii</name>
    <dbReference type="NCBI Taxonomy" id="1852017"/>
    <lineage>
        <taxon>Bacteria</taxon>
        <taxon>Pseudomonadati</taxon>
        <taxon>Pseudomonadota</taxon>
        <taxon>Alphaproteobacteria</taxon>
        <taxon>Rhodobacterales</taxon>
        <taxon>Roseobacteraceae</taxon>
        <taxon>Rhodophyticola</taxon>
    </lineage>
</organism>
<keyword evidence="1" id="KW-0732">Signal</keyword>
<accession>A0A3L9YKC0</accession>
<proteinExistence type="predicted"/>
<feature type="domain" description="Autotransporter" evidence="2">
    <location>
        <begin position="2133"/>
        <end position="2388"/>
    </location>
</feature>
<dbReference type="PANTHER" id="PTHR34677">
    <property type="match status" value="1"/>
</dbReference>
<dbReference type="Pfam" id="PF19078">
    <property type="entry name" value="Big_12"/>
    <property type="match status" value="10"/>
</dbReference>
<dbReference type="PANTHER" id="PTHR34677:SF3">
    <property type="entry name" value="BACTERIAL IG-LIKE DOMAIN-CONTAINING PROTEIN"/>
    <property type="match status" value="1"/>
</dbReference>
<comment type="caution">
    <text evidence="3">The sequence shown here is derived from an EMBL/GenBank/DDBJ whole genome shotgun (WGS) entry which is preliminary data.</text>
</comment>
<feature type="signal peptide" evidence="1">
    <location>
        <begin position="1"/>
        <end position="24"/>
    </location>
</feature>
<dbReference type="Proteomes" id="UP000281343">
    <property type="component" value="Unassembled WGS sequence"/>
</dbReference>
<sequence>MCSRARAGFLVLLALACLAPFAHAQAQSLTCPSASANTAGSAVAQRIDLGTGVCDTSFSLPSDGILISLETFAARDDIYRITLRIRPADVTAAGFTCAGVTPVQISSSRGSFYLLAYDMPLAGDAHRCTARYTRDTVEITIPVESLVAGTGQSKSATLRATSFEPSAGATDTTAPRVLSLERHDPAETLVSSGPLTWQISFDEDVRNLDASDFSLSASSAGLSVSAISDRIYRVTAAGGDLDGMNGPVALEFASTQDIADAAGNPLTDLTPTGTNAPGYTLDTSPPGVTILSDARDASALAAIPLEIRFTEPVTGFVAGDLVISGGTISDFTGSADRYAARLLPAGDGLLRVTLPADRATDAAGLGNLPAPEFSVISDRTAPGVTLSSPVSDPSNAARIPVTVSLSEAGVADLTGGDISVTGATVEGFQGTGTSYGFDLVPVADGPIRAEIAAGAVRDAAGNGNAAAAVQITSDRRAPRLASTTRATPAEARTNADRLTWRVVFDEDIAKLDAADFVAEGTTAAVAVTALDARRYDVTLSGGDLATLEGPVSLRLSAANDITDLPGTPIADLAPIGADDGYLIDNTGPVLTLSGLPGEITDAFTATIDFDEPVTGFDIDDVTAVNATLSEFSGAGARYELRVTAGPGSDVRLSVAAGVAMDAAGNPSAALSEVSLPVDRTPPTVTITGMPEYLRGPVTLTFTFSEPVSGFTQEDITVSPVLMLSAVSALSGSVYSATATPVGAGLVSVSVDGDAVRDGTGNGNVVSDPVTGTVDMTAPRLISVDRLGPALTNADSLTWSLTFSEDVTGIAGAVIGLTGSTAIRTATPQVQPRVYHLTFSGGDLADLPAGTVALDLADLGAITDVAGNPLDPARPSGSYEVRIDNTAPSQIEARYLSPAEPVTSADVLTWEIVFDEDVTGLGAADFTLAGTTASISSVDPVRPDLARVRVSGGDLAGLTGIVTLGFAAGADIRDGAGNAMPVRALRHLGAAPGGAAWQVDNTAPVIVASSPTTSPFATGEMLVHLAFSKPMVFDFGMAPALRIANGSLRDISYPDAQSAVIRIAPGGPGQVELSIPAGAFRDEIGLGSAGPVSLSRRFDPETPRLAGITRVFPTTHPSNADRLSWQLVFSEPVSGVDAADFVLSGSSAGLAVTALGESIYQIEASGGDLATLTGRVTLDFAPGRHIVDAAGNSLLLGGMADHLPAPDNWVDLDHTPPVISLGSITPEPFATGDLRVVMQSDEPLTGFDASVLDLSNGAVTGQSLTDALTLAITIAPAAPGPVTVTLPEGAFRDQAGNQSAARSLARVYAPDLSGPRIDTIVRLTPPSLPGNADQLRWRVAFDEDVTGVDAGDLSFQGATPATVDVLRVSARIYEVEISGGDIPDLNGAVTLGFATSRDIADLAGNPLRELAVRGADEREILLDNTGPGVVIDSTAPEPTNAASIPVAIRFDEPVSGLDIGDLEVSGATLSGFSGSGALYGAVLAPTGDGPIRLEIDAGAATDAAGNLSFAPAGFSRRSDRTAPNGTITGLPPTLTGPVVVDIVFSEPVTGFDAGDIALSNARLSGFVGSGASYSATVTPDADGPVAIGLPAGAAVDGAGNGSLASAEMRAVADLSGPGAVLTGLPDLITGPVIVQIRFEEQVTGFDLAGLAVSNAELSALEGGAASYSVTLTPQGDGPVKLRVRAAAAVDAAGHANRPSADLSAMADVSRPVVVISGAGPVVAGPFVATFGFSEPVNGFEPADIAAVNADVSDFAGAGASYTARVTPRSEGPVVISLFADTALDAAGNGTDAASLNTYADLNAPVVTIEGLPNPITGAARATIRFSEPVVGFTLADLSADNAQLSGFSGSDDRYEVTVTPEADGPVRLAVTAGGAVDLAGLGNGAVSVEVPADLTAPGVTLSGTPAAPGTPYSLAVTFSEPVTGLTLGDFQTSGADLAGLAGSGASYSIQVTARITDHSVFLPAGAAVDAAGRASLASALFEMRPDGTRPALQITGLSDPLRRGQPVPLIFTFSEDVYGFEPSDIVLGHAVASQFSGGPRIFSVTITPDGQGVMSLSVPNGAAHDGSGEPSMAMALSAEVVEGPDPREDIAAFLAARSRDLIANQPGLTGFLTGPQGGRMAASVTRGRTDFALRTAGRGPVWMSLQGARSEDDAGRDTTYALAVFGSHWDLGETAILGAMLQFDQAEMTTAGGMSLAGTGWLIGPYFAAQLRSQPLYVEGRLLYGRTRNEIRNAGGAADRFDGERWLAMLGITGAYHGARVSTLPSLTFSHVRDTQETYRDGFGTLVPRQEVRLSELSLGVDFEMPVALNAGDLTINWGMSGIWSRAEGQGAAREFLREGETARARIDLGYMFDNGRGLTSGARAYLDGIGSADGRLSIGIEAGFELEF</sequence>
<evidence type="ECO:0000313" key="3">
    <source>
        <dbReference type="EMBL" id="RMA43250.1"/>
    </source>
</evidence>
<dbReference type="InterPro" id="IPR044048">
    <property type="entry name" value="Big_12"/>
</dbReference>